<keyword evidence="3" id="KW-1185">Reference proteome</keyword>
<proteinExistence type="predicted"/>
<evidence type="ECO:0000313" key="2">
    <source>
        <dbReference type="EMBL" id="GAA5084022.1"/>
    </source>
</evidence>
<accession>A0ABP9LRI3</accession>
<comment type="caution">
    <text evidence="2">The sequence shown here is derived from an EMBL/GenBank/DDBJ whole genome shotgun (WGS) entry which is preliminary data.</text>
</comment>
<evidence type="ECO:0000313" key="3">
    <source>
        <dbReference type="Proteomes" id="UP001500353"/>
    </source>
</evidence>
<dbReference type="Proteomes" id="UP001500353">
    <property type="component" value="Unassembled WGS sequence"/>
</dbReference>
<sequence>MMKKIIYMFLILLLGNCQGQDKENAKIKITEKETSSYQINGIENGFNNFNVKYYFDIENKIPYKIYYLKNYGQYTIYYIPKVNVKKYYQNFEKETGIKPQYDELNSSYFYSISQQQKINTILKEKIKKPTDFTSFGKFIAKKYLTVENGSDYIINFPYTFNLYTNKDNLWKLKKTIQVKNYDEDVKYSNINYLTNEVTNQKDDVQNNNWNGKYYFELYNGDHKKNSFDINIKDLNNISLDYISDGNASEQYKNLTGKLINSNKIEIVFNPKYENMGVIYIENKNGDFFISGKVIYFINLSSDTFPIEKK</sequence>
<feature type="chain" id="PRO_5045394510" description="Lipoprotein" evidence="1">
    <location>
        <begin position="20"/>
        <end position="309"/>
    </location>
</feature>
<feature type="signal peptide" evidence="1">
    <location>
        <begin position="1"/>
        <end position="19"/>
    </location>
</feature>
<dbReference type="EMBL" id="BAABHX010000001">
    <property type="protein sequence ID" value="GAA5084022.1"/>
    <property type="molecule type" value="Genomic_DNA"/>
</dbReference>
<reference evidence="3" key="1">
    <citation type="journal article" date="2019" name="Int. J. Syst. Evol. Microbiol.">
        <title>The Global Catalogue of Microorganisms (GCM) 10K type strain sequencing project: providing services to taxonomists for standard genome sequencing and annotation.</title>
        <authorList>
            <consortium name="The Broad Institute Genomics Platform"/>
            <consortium name="The Broad Institute Genome Sequencing Center for Infectious Disease"/>
            <person name="Wu L."/>
            <person name="Ma J."/>
        </authorList>
    </citation>
    <scope>NUCLEOTIDE SEQUENCE [LARGE SCALE GENOMIC DNA]</scope>
    <source>
        <strain evidence="3">JCM 18019</strain>
    </source>
</reference>
<evidence type="ECO:0000256" key="1">
    <source>
        <dbReference type="SAM" id="SignalP"/>
    </source>
</evidence>
<keyword evidence="1" id="KW-0732">Signal</keyword>
<evidence type="ECO:0008006" key="4">
    <source>
        <dbReference type="Google" id="ProtNLM"/>
    </source>
</evidence>
<organism evidence="2 3">
    <name type="scientific">Chryseobacterium ginsengisoli</name>
    <dbReference type="NCBI Taxonomy" id="363853"/>
    <lineage>
        <taxon>Bacteria</taxon>
        <taxon>Pseudomonadati</taxon>
        <taxon>Bacteroidota</taxon>
        <taxon>Flavobacteriia</taxon>
        <taxon>Flavobacteriales</taxon>
        <taxon>Weeksellaceae</taxon>
        <taxon>Chryseobacterium group</taxon>
        <taxon>Chryseobacterium</taxon>
    </lineage>
</organism>
<gene>
    <name evidence="2" type="ORF">GCM10023210_03350</name>
</gene>
<protein>
    <recommendedName>
        <fullName evidence="4">Lipoprotein</fullName>
    </recommendedName>
</protein>
<name>A0ABP9LRI3_9FLAO</name>